<evidence type="ECO:0000256" key="1">
    <source>
        <dbReference type="SAM" id="MobiDB-lite"/>
    </source>
</evidence>
<keyword evidence="3" id="KW-1185">Reference proteome</keyword>
<comment type="caution">
    <text evidence="2">The sequence shown here is derived from an EMBL/GenBank/DDBJ whole genome shotgun (WGS) entry which is preliminary data.</text>
</comment>
<dbReference type="PANTHER" id="PTHR37490">
    <property type="entry name" value="EXPRESSED PROTEIN"/>
    <property type="match status" value="1"/>
</dbReference>
<evidence type="ECO:0000313" key="3">
    <source>
        <dbReference type="Proteomes" id="UP001153069"/>
    </source>
</evidence>
<reference evidence="2" key="1">
    <citation type="submission" date="2020-06" db="EMBL/GenBank/DDBJ databases">
        <authorList>
            <consortium name="Plant Systems Biology data submission"/>
        </authorList>
    </citation>
    <scope>NUCLEOTIDE SEQUENCE</scope>
    <source>
        <strain evidence="2">D6</strain>
    </source>
</reference>
<dbReference type="EMBL" id="CAICTM010001762">
    <property type="protein sequence ID" value="CAB9526013.1"/>
    <property type="molecule type" value="Genomic_DNA"/>
</dbReference>
<proteinExistence type="predicted"/>
<dbReference type="InterPro" id="IPR021838">
    <property type="entry name" value="DUF3431"/>
</dbReference>
<evidence type="ECO:0000313" key="2">
    <source>
        <dbReference type="EMBL" id="CAB9526013.1"/>
    </source>
</evidence>
<dbReference type="OrthoDB" id="426718at2759"/>
<dbReference type="Pfam" id="PF11913">
    <property type="entry name" value="DUF3431"/>
    <property type="match status" value="2"/>
</dbReference>
<dbReference type="Proteomes" id="UP001153069">
    <property type="component" value="Unassembled WGS sequence"/>
</dbReference>
<protein>
    <submittedName>
        <fullName evidence="2">Uncharacterized protein</fullName>
    </submittedName>
</protein>
<accession>A0A9N8HSS0</accession>
<sequence>MPRSSLKRRRANKALDNPSDGTDETELDYALLKKLSRLAMLVVVLFLGTNTFRQIYEEILPGALNIGKRSLRSTNEKEEESYTLVVVNCRVNMTWLLQVPSDWRIIVYEKCGRQEELSHVTYHTPTNAGAEECNGYLDYMHDYYQDLTTVTVFMHGDGLRSFSRHSGTSAHTPFDTFEPIANATRQFVTREHPFLHFGIKELAEWWGRDPNHGQAMKILWPLFRLSANSLLGGGTMSEDATRKVPKPPIQLTFRPSAHFAVRKEQIQMHPQSTYYALLQQLRHSNLIGDYPGAREFCCAMERMWHIFFGEPAILPKRASASDLLNITECEMCHHPEQANPHYAS</sequence>
<dbReference type="AlphaFoldDB" id="A0A9N8HSS0"/>
<dbReference type="PANTHER" id="PTHR37490:SF2">
    <property type="match status" value="1"/>
</dbReference>
<gene>
    <name evidence="2" type="ORF">SEMRO_1764_G296070.1</name>
</gene>
<name>A0A9N8HSS0_9STRA</name>
<organism evidence="2 3">
    <name type="scientific">Seminavis robusta</name>
    <dbReference type="NCBI Taxonomy" id="568900"/>
    <lineage>
        <taxon>Eukaryota</taxon>
        <taxon>Sar</taxon>
        <taxon>Stramenopiles</taxon>
        <taxon>Ochrophyta</taxon>
        <taxon>Bacillariophyta</taxon>
        <taxon>Bacillariophyceae</taxon>
        <taxon>Bacillariophycidae</taxon>
        <taxon>Naviculales</taxon>
        <taxon>Naviculaceae</taxon>
        <taxon>Seminavis</taxon>
    </lineage>
</organism>
<feature type="compositionally biased region" description="Basic residues" evidence="1">
    <location>
        <begin position="1"/>
        <end position="12"/>
    </location>
</feature>
<feature type="region of interest" description="Disordered" evidence="1">
    <location>
        <begin position="1"/>
        <end position="23"/>
    </location>
</feature>